<evidence type="ECO:0000313" key="12">
    <source>
        <dbReference type="WBParaSite" id="nOo.2.0.1.t02847-RA"/>
    </source>
</evidence>
<dbReference type="EMBL" id="UYRW01000486">
    <property type="protein sequence ID" value="VDK67242.1"/>
    <property type="molecule type" value="Genomic_DNA"/>
</dbReference>
<protein>
    <submittedName>
        <fullName evidence="12">Peptidase A1 domain-containing protein</fullName>
    </submittedName>
</protein>
<keyword evidence="7" id="KW-0653">Protein transport</keyword>
<dbReference type="Gene3D" id="2.40.160.10">
    <property type="entry name" value="Porin"/>
    <property type="match status" value="1"/>
</dbReference>
<proteinExistence type="inferred from homology"/>
<dbReference type="Pfam" id="PF01459">
    <property type="entry name" value="Porin_3"/>
    <property type="match status" value="1"/>
</dbReference>
<evidence type="ECO:0000256" key="8">
    <source>
        <dbReference type="ARBA" id="ARBA00023128"/>
    </source>
</evidence>
<dbReference type="PANTHER" id="PTHR10802">
    <property type="entry name" value="MITOCHONDRIAL IMPORT RECEPTOR SUBUNIT TOM40"/>
    <property type="match status" value="1"/>
</dbReference>
<accession>A0A182E4C8</accession>
<dbReference type="GO" id="GO:0030150">
    <property type="term" value="P:protein import into mitochondrial matrix"/>
    <property type="evidence" value="ECO:0007669"/>
    <property type="project" value="InterPro"/>
</dbReference>
<evidence type="ECO:0000256" key="3">
    <source>
        <dbReference type="ARBA" id="ARBA00022448"/>
    </source>
</evidence>
<dbReference type="OrthoDB" id="5823978at2759"/>
<dbReference type="Proteomes" id="UP000271087">
    <property type="component" value="Unassembled WGS sequence"/>
</dbReference>
<evidence type="ECO:0000313" key="11">
    <source>
        <dbReference type="Proteomes" id="UP000271087"/>
    </source>
</evidence>
<comment type="similarity">
    <text evidence="2">Belongs to the Tom40 family.</text>
</comment>
<dbReference type="InterPro" id="IPR023614">
    <property type="entry name" value="Porin_dom_sf"/>
</dbReference>
<keyword evidence="4" id="KW-1134">Transmembrane beta strand</keyword>
<dbReference type="GO" id="GO:0008320">
    <property type="term" value="F:protein transmembrane transporter activity"/>
    <property type="evidence" value="ECO:0007669"/>
    <property type="project" value="InterPro"/>
</dbReference>
<reference evidence="10 11" key="2">
    <citation type="submission" date="2018-08" db="EMBL/GenBank/DDBJ databases">
        <authorList>
            <person name="Laetsch R D."/>
            <person name="Stevens L."/>
            <person name="Kumar S."/>
            <person name="Blaxter L. M."/>
        </authorList>
    </citation>
    <scope>NUCLEOTIDE SEQUENCE [LARGE SCALE GENOMIC DNA]</scope>
</reference>
<name>A0A182E4C8_ONCOC</name>
<keyword evidence="3" id="KW-0813">Transport</keyword>
<dbReference type="WBParaSite" id="nOo.2.0.1.t02847-RA">
    <property type="protein sequence ID" value="nOo.2.0.1.t02847-RA"/>
    <property type="gene ID" value="nOo.2.0.1.g02847"/>
</dbReference>
<keyword evidence="9" id="KW-0472">Membrane</keyword>
<dbReference type="STRING" id="42157.A0A182E4C8"/>
<gene>
    <name evidence="10" type="ORF">NOO_LOCUS2847</name>
</gene>
<evidence type="ECO:0000256" key="7">
    <source>
        <dbReference type="ARBA" id="ARBA00022927"/>
    </source>
</evidence>
<comment type="subcellular location">
    <subcellularLocation>
        <location evidence="1">Mitochondrion outer membrane</location>
        <topology evidence="1">Multi-pass membrane protein</topology>
    </subcellularLocation>
</comment>
<evidence type="ECO:0000313" key="10">
    <source>
        <dbReference type="EMBL" id="VDK67242.1"/>
    </source>
</evidence>
<dbReference type="AlphaFoldDB" id="A0A182E4C8"/>
<evidence type="ECO:0000256" key="9">
    <source>
        <dbReference type="ARBA" id="ARBA00023136"/>
    </source>
</evidence>
<keyword evidence="5" id="KW-0812">Transmembrane</keyword>
<keyword evidence="11" id="KW-1185">Reference proteome</keyword>
<evidence type="ECO:0000256" key="2">
    <source>
        <dbReference type="ARBA" id="ARBA00010510"/>
    </source>
</evidence>
<evidence type="ECO:0000256" key="4">
    <source>
        <dbReference type="ARBA" id="ARBA00022452"/>
    </source>
</evidence>
<dbReference type="InterPro" id="IPR027246">
    <property type="entry name" value="Porin_Euk/Tom40"/>
</dbReference>
<organism evidence="12">
    <name type="scientific">Onchocerca ochengi</name>
    <name type="common">Filarial nematode worm</name>
    <dbReference type="NCBI Taxonomy" id="42157"/>
    <lineage>
        <taxon>Eukaryota</taxon>
        <taxon>Metazoa</taxon>
        <taxon>Ecdysozoa</taxon>
        <taxon>Nematoda</taxon>
        <taxon>Chromadorea</taxon>
        <taxon>Rhabditida</taxon>
        <taxon>Spirurina</taxon>
        <taxon>Spiruromorpha</taxon>
        <taxon>Filarioidea</taxon>
        <taxon>Onchocercidae</taxon>
        <taxon>Onchocerca</taxon>
    </lineage>
</organism>
<dbReference type="InterPro" id="IPR037930">
    <property type="entry name" value="Tom40"/>
</dbReference>
<dbReference type="GO" id="GO:0005741">
    <property type="term" value="C:mitochondrial outer membrane"/>
    <property type="evidence" value="ECO:0007669"/>
    <property type="project" value="UniProtKB-SubCell"/>
</dbReference>
<evidence type="ECO:0000256" key="6">
    <source>
        <dbReference type="ARBA" id="ARBA00022787"/>
    </source>
</evidence>
<reference evidence="12" key="1">
    <citation type="submission" date="2016-06" db="UniProtKB">
        <authorList>
            <consortium name="WormBaseParasite"/>
        </authorList>
    </citation>
    <scope>IDENTIFICATION</scope>
</reference>
<keyword evidence="6" id="KW-1000">Mitochondrion outer membrane</keyword>
<sequence>MTTRQTRFGKHDMLIEAMTNFKTPWPLISISQIFDDFWYMSIAYSLQEKKLKSDVEVEYYGRIATLALKYTSYWPSSPVATCSISYLRSITQKLALGTQLTLCSSSMRSQPNQQLSDVTYYARYRGPTYIACLDFCKTTGYHFSYFRNINEYLACAINITGSIDDYTQLRSTIGIKTKIPEYGLIVRGNLANDGAICGIVKKQFIKDFPIKIIISGSYNLFAGDYSFGIGFSA</sequence>
<keyword evidence="8" id="KW-0496">Mitochondrion</keyword>
<evidence type="ECO:0000256" key="5">
    <source>
        <dbReference type="ARBA" id="ARBA00022692"/>
    </source>
</evidence>
<evidence type="ECO:0000256" key="1">
    <source>
        <dbReference type="ARBA" id="ARBA00004374"/>
    </source>
</evidence>